<accession>A0A0S8JWT5</accession>
<dbReference type="Pfam" id="PF04893">
    <property type="entry name" value="Yip1"/>
    <property type="match status" value="1"/>
</dbReference>
<comment type="caution">
    <text evidence="7">The sequence shown here is derived from an EMBL/GenBank/DDBJ whole genome shotgun (WGS) entry which is preliminary data.</text>
</comment>
<dbReference type="EMBL" id="LJVE01000082">
    <property type="protein sequence ID" value="KPL13834.1"/>
    <property type="molecule type" value="Genomic_DNA"/>
</dbReference>
<gene>
    <name evidence="7" type="ORF">AMJ74_04525</name>
</gene>
<feature type="transmembrane region" description="Helical" evidence="5">
    <location>
        <begin position="23"/>
        <end position="44"/>
    </location>
</feature>
<evidence type="ECO:0000256" key="2">
    <source>
        <dbReference type="ARBA" id="ARBA00022692"/>
    </source>
</evidence>
<dbReference type="Proteomes" id="UP000050975">
    <property type="component" value="Unassembled WGS sequence"/>
</dbReference>
<feature type="transmembrane region" description="Helical" evidence="5">
    <location>
        <begin position="164"/>
        <end position="187"/>
    </location>
</feature>
<evidence type="ECO:0000313" key="7">
    <source>
        <dbReference type="EMBL" id="KPL13834.1"/>
    </source>
</evidence>
<dbReference type="AlphaFoldDB" id="A0A0S8JWT5"/>
<feature type="transmembrane region" description="Helical" evidence="5">
    <location>
        <begin position="118"/>
        <end position="143"/>
    </location>
</feature>
<dbReference type="GO" id="GO:0016020">
    <property type="term" value="C:membrane"/>
    <property type="evidence" value="ECO:0007669"/>
    <property type="project" value="UniProtKB-SubCell"/>
</dbReference>
<feature type="transmembrane region" description="Helical" evidence="5">
    <location>
        <begin position="199"/>
        <end position="220"/>
    </location>
</feature>
<reference evidence="7 8" key="1">
    <citation type="journal article" date="2015" name="Microbiome">
        <title>Genomic resolution of linkages in carbon, nitrogen, and sulfur cycling among widespread estuary sediment bacteria.</title>
        <authorList>
            <person name="Baker B.J."/>
            <person name="Lazar C.S."/>
            <person name="Teske A.P."/>
            <person name="Dick G.J."/>
        </authorList>
    </citation>
    <scope>NUCLEOTIDE SEQUENCE [LARGE SCALE GENOMIC DNA]</scope>
    <source>
        <strain evidence="7">SM1_77</strain>
    </source>
</reference>
<evidence type="ECO:0000256" key="1">
    <source>
        <dbReference type="ARBA" id="ARBA00004141"/>
    </source>
</evidence>
<organism evidence="7 8">
    <name type="scientific">candidate division WOR_3 bacterium SM1_77</name>
    <dbReference type="NCBI Taxonomy" id="1703778"/>
    <lineage>
        <taxon>Bacteria</taxon>
        <taxon>Bacteria division WOR-3</taxon>
    </lineage>
</organism>
<protein>
    <recommendedName>
        <fullName evidence="6">Yip1 domain-containing protein</fullName>
    </recommendedName>
</protein>
<evidence type="ECO:0000256" key="5">
    <source>
        <dbReference type="SAM" id="Phobius"/>
    </source>
</evidence>
<sequence>MGITDIYFAPSKVFNTIKEKPQWITPFIIVLIIVAVTAVVTVSLTRETIVTRQEEVFQERGLSEEQIEQAKQFTSGPAIVISSAVSALIFTAILLLIFALVTNLFIPLFGGESGFKTVFSVICFSALVTAPAAILKIIMIAITKSPYVTTSLALLAPNLAKTSFVYQLLAGFDFFILWEMILVAMGITITNNLIKKNAYTLVFMIWIASIFIGVGLGSIFGRGM</sequence>
<evidence type="ECO:0000256" key="4">
    <source>
        <dbReference type="ARBA" id="ARBA00023136"/>
    </source>
</evidence>
<keyword evidence="2 5" id="KW-0812">Transmembrane</keyword>
<evidence type="ECO:0000259" key="6">
    <source>
        <dbReference type="Pfam" id="PF04893"/>
    </source>
</evidence>
<proteinExistence type="predicted"/>
<dbReference type="InterPro" id="IPR006977">
    <property type="entry name" value="Yip1_dom"/>
</dbReference>
<evidence type="ECO:0000313" key="8">
    <source>
        <dbReference type="Proteomes" id="UP000050975"/>
    </source>
</evidence>
<comment type="subcellular location">
    <subcellularLocation>
        <location evidence="1">Membrane</location>
        <topology evidence="1">Multi-pass membrane protein</topology>
    </subcellularLocation>
</comment>
<keyword evidence="3 5" id="KW-1133">Transmembrane helix</keyword>
<name>A0A0S8JWT5_UNCW3</name>
<keyword evidence="4 5" id="KW-0472">Membrane</keyword>
<feature type="transmembrane region" description="Helical" evidence="5">
    <location>
        <begin position="78"/>
        <end position="106"/>
    </location>
</feature>
<feature type="domain" description="Yip1" evidence="6">
    <location>
        <begin position="5"/>
        <end position="214"/>
    </location>
</feature>
<evidence type="ECO:0000256" key="3">
    <source>
        <dbReference type="ARBA" id="ARBA00022989"/>
    </source>
</evidence>